<keyword evidence="4" id="KW-0808">Transferase</keyword>
<comment type="catalytic activity">
    <reaction evidence="10">
        <text>L-seryl-[protein] + ATP = O-phospho-L-seryl-[protein] + ADP + H(+)</text>
        <dbReference type="Rhea" id="RHEA:17989"/>
        <dbReference type="Rhea" id="RHEA-COMP:9863"/>
        <dbReference type="Rhea" id="RHEA-COMP:11604"/>
        <dbReference type="ChEBI" id="CHEBI:15378"/>
        <dbReference type="ChEBI" id="CHEBI:29999"/>
        <dbReference type="ChEBI" id="CHEBI:30616"/>
        <dbReference type="ChEBI" id="CHEBI:83421"/>
        <dbReference type="ChEBI" id="CHEBI:456216"/>
        <dbReference type="EC" id="2.7.11.1"/>
    </reaction>
</comment>
<evidence type="ECO:0000313" key="14">
    <source>
        <dbReference type="EMBL" id="KAK1790940.1"/>
    </source>
</evidence>
<dbReference type="Pfam" id="PF00069">
    <property type="entry name" value="Pkinase"/>
    <property type="match status" value="1"/>
</dbReference>
<dbReference type="GO" id="GO:0045719">
    <property type="term" value="P:negative regulation of glycogen biosynthetic process"/>
    <property type="evidence" value="ECO:0007669"/>
    <property type="project" value="TreeGrafter"/>
</dbReference>
<evidence type="ECO:0000256" key="10">
    <source>
        <dbReference type="ARBA" id="ARBA00048679"/>
    </source>
</evidence>
<dbReference type="Proteomes" id="UP001239994">
    <property type="component" value="Unassembled WGS sequence"/>
</dbReference>
<dbReference type="Gene3D" id="3.30.200.20">
    <property type="entry name" value="Phosphorylase Kinase, domain 1"/>
    <property type="match status" value="1"/>
</dbReference>
<feature type="region of interest" description="Disordered" evidence="12">
    <location>
        <begin position="413"/>
        <end position="434"/>
    </location>
</feature>
<dbReference type="Gene3D" id="1.10.510.10">
    <property type="entry name" value="Transferase(Phosphotransferase) domain 1"/>
    <property type="match status" value="1"/>
</dbReference>
<sequence length="1574" mass="172286">MSLWRRVIDKHTCSARGDGAGAAACASSGLLGHESLSARVSAVTRRCTGEQNPSPCAGTRESPSSRTSACPSRAPGPSAGALESSLLGQLLSGDAGSRYLGGKGPKDMRNPNKATLTLDLTTAQVVDVNKRACSLFECTCRDLIGRPLTSLLKTNQMMEEAAGEENLDSAGNLISVSGKVVNAVSEGGAEFPVCVTAWSHDQHTCVLLLERAQRVTAHFSFSIEGGILSCDSTFAHLHGYGDADEMTGLSVAPLMPLLRVPLCCKSIPKMLRVQRVCVQGRGASPLPVCVRLRAAVSCGDPPAQKDRSAGPDSEENLLTRSTELSHTVPEGGGGRTKQLLVSRRPAGGAVVYSGSLWAFIPSSGVLTLHPNGTINGMSSVHGPLLVGYEVTQLLGKNVTYLIPAFYERMSAHLKSPSPDKEEEDEEGMVSHPHGSCRTELIRSWNAAGFTSPFTASAKDGQQDSWSEYPNTVLARDSMVMYHALQKRGGAGRGERGLTRVRSKAHQQGGVCSAEPCSPGDRLKETAGLCAEASALVTQGDGSTSAESTTALLQTFALVESQDWALQPGNAPSSGPLDLEKERPGGGSVCSEYAGDSSFEVISLGSRSSSGFCEKWAGPERLDDTQEPGPPDSGSCFLDLDVNGDVIARAVGDLDLSGSTEIPNTPPADLALSLTSCDTAELLRTPSPYVIDSDPETEPSGRTLPTQQDPEGHPSPQQSSKHLQKDPDVPEPWTPHFQFWNGSPRSGNGRMLLPGDTPATSTPKKPQSSPVTPLSPLTLIQEGRFRANFYHRDGSPVEMQCDVRRAVLSGGGVLFCVWLSGGNPFLHQQEVLQSFQSSTAESSLQDESVCSLAELIGEGGHGSLEQTRACEGQFEEDYQLVRTVGKGAFGFVWLAARRRDGQEVVVKFIRKSRVVKECWVEDPEMGRVTQEVAILARLQHPNIVKVLEVFENEYFFQMVMEKHGDGLDLFDFIDMQPRLDEALASYIFRQLVSAVTYLRGEGVLHRDIKDENVIINTQFHVRLIDFGSATPLQPGTLFHIFCGTLEYCSPEVLQGNPYEGPELEMWSLGVLLYTLLFSENPFCTVEEMLTARLQPPCIISTELSGLLAGLLHPDPSRRFTLDDLLQEPWIRQPINLGQYSWAEVFRSSQDSSEPDQCSLDPEQADLTPLQDENEEEEEDEDEEQKRMMLALQSELLKYLGDVSGADRRNVCSDSALRTVPFRRRTNMSSRAGGVRVLRWSLQCAGPTRQTSGAPAPFSATRRALCSARHDDGSNRRTAAQRVQQQQQPRAELSLQCLTDEGFSEPQARAVHEAARASTRRSDARVLPSLFALGFNPASIVKLVQLCPELFSVKGSQLQQRVGNLRKLGLVEGSLQRVISYYPQILCVPVKRVSRLVGLLRERCQFTGQQVSSILRDSPGLVQDNLGQVEYMFQYVYFRMGCGQADMVKAKLFRVSLAELQCRHGFLERRGLYQTPDKKGQTLVLNPPLKDILAVSEETYLSEIATATREEFDVFRKLLAREQEEEDEQGEEWSSDEEEEEEEDEQGEAWSSDEEEEVHIRARDQNTGYNKRKRKH</sequence>
<dbReference type="EMBL" id="JAROKS010000021">
    <property type="protein sequence ID" value="KAK1790940.1"/>
    <property type="molecule type" value="Genomic_DNA"/>
</dbReference>
<evidence type="ECO:0000256" key="3">
    <source>
        <dbReference type="ARBA" id="ARBA00022527"/>
    </source>
</evidence>
<dbReference type="InterPro" id="IPR000014">
    <property type="entry name" value="PAS"/>
</dbReference>
<feature type="compositionally biased region" description="Polar residues" evidence="12">
    <location>
        <begin position="757"/>
        <end position="771"/>
    </location>
</feature>
<organism evidence="14 15">
    <name type="scientific">Electrophorus voltai</name>
    <dbReference type="NCBI Taxonomy" id="2609070"/>
    <lineage>
        <taxon>Eukaryota</taxon>
        <taxon>Metazoa</taxon>
        <taxon>Chordata</taxon>
        <taxon>Craniata</taxon>
        <taxon>Vertebrata</taxon>
        <taxon>Euteleostomi</taxon>
        <taxon>Actinopterygii</taxon>
        <taxon>Neopterygii</taxon>
        <taxon>Teleostei</taxon>
        <taxon>Ostariophysi</taxon>
        <taxon>Gymnotiformes</taxon>
        <taxon>Gymnotoidei</taxon>
        <taxon>Gymnotidae</taxon>
        <taxon>Electrophorus</taxon>
    </lineage>
</organism>
<accession>A0AAD8Z429</accession>
<reference evidence="14" key="1">
    <citation type="submission" date="2023-03" db="EMBL/GenBank/DDBJ databases">
        <title>Electrophorus voltai genome.</title>
        <authorList>
            <person name="Bian C."/>
        </authorList>
    </citation>
    <scope>NUCLEOTIDE SEQUENCE</scope>
    <source>
        <strain evidence="14">CB-2022</strain>
        <tissue evidence="14">Muscle</tissue>
    </source>
</reference>
<feature type="region of interest" description="Disordered" evidence="12">
    <location>
        <begin position="683"/>
        <end position="775"/>
    </location>
</feature>
<dbReference type="SMART" id="SM00733">
    <property type="entry name" value="Mterf"/>
    <property type="match status" value="2"/>
</dbReference>
<evidence type="ECO:0000256" key="5">
    <source>
        <dbReference type="ARBA" id="ARBA00022741"/>
    </source>
</evidence>
<dbReference type="Pfam" id="PF02536">
    <property type="entry name" value="mTERF"/>
    <property type="match status" value="1"/>
</dbReference>
<keyword evidence="8" id="KW-0809">Transit peptide</keyword>
<evidence type="ECO:0000256" key="2">
    <source>
        <dbReference type="ARBA" id="ARBA00012513"/>
    </source>
</evidence>
<protein>
    <recommendedName>
        <fullName evidence="2">non-specific serine/threonine protein kinase</fullName>
        <ecNumber evidence="2">2.7.11.1</ecNumber>
    </recommendedName>
</protein>
<dbReference type="PROSITE" id="PS00108">
    <property type="entry name" value="PROTEIN_KINASE_ST"/>
    <property type="match status" value="1"/>
</dbReference>
<dbReference type="GO" id="GO:0003676">
    <property type="term" value="F:nucleic acid binding"/>
    <property type="evidence" value="ECO:0007669"/>
    <property type="project" value="InterPro"/>
</dbReference>
<dbReference type="Gene3D" id="1.25.70.10">
    <property type="entry name" value="Transcription termination factor 3, mitochondrial"/>
    <property type="match status" value="1"/>
</dbReference>
<dbReference type="GO" id="GO:0035556">
    <property type="term" value="P:intracellular signal transduction"/>
    <property type="evidence" value="ECO:0007669"/>
    <property type="project" value="TreeGrafter"/>
</dbReference>
<dbReference type="InterPro" id="IPR003690">
    <property type="entry name" value="MTERF"/>
</dbReference>
<dbReference type="PANTHER" id="PTHR24346:SF51">
    <property type="entry name" value="PAS DOMAIN-CONTAINING SERINE_THREONINE-PROTEIN KINASE"/>
    <property type="match status" value="1"/>
</dbReference>
<gene>
    <name evidence="14" type="ORF">P4O66_014782</name>
</gene>
<dbReference type="EC" id="2.7.11.1" evidence="2"/>
<dbReference type="InterPro" id="IPR017441">
    <property type="entry name" value="Protein_kinase_ATP_BS"/>
</dbReference>
<keyword evidence="7 11" id="KW-0067">ATP-binding</keyword>
<dbReference type="FunFam" id="1.10.510.10:FF:000351">
    <property type="entry name" value="PAS domain-containing serine/threonine-protein kinase"/>
    <property type="match status" value="1"/>
</dbReference>
<dbReference type="PROSITE" id="PS50011">
    <property type="entry name" value="PROTEIN_KINASE_DOM"/>
    <property type="match status" value="1"/>
</dbReference>
<dbReference type="SUPFAM" id="SSF56112">
    <property type="entry name" value="Protein kinase-like (PK-like)"/>
    <property type="match status" value="1"/>
</dbReference>
<dbReference type="GO" id="GO:0004674">
    <property type="term" value="F:protein serine/threonine kinase activity"/>
    <property type="evidence" value="ECO:0007669"/>
    <property type="project" value="UniProtKB-KW"/>
</dbReference>
<name>A0AAD8Z429_9TELE</name>
<feature type="region of interest" description="Disordered" evidence="12">
    <location>
        <begin position="1518"/>
        <end position="1574"/>
    </location>
</feature>
<dbReference type="PANTHER" id="PTHR24346">
    <property type="entry name" value="MAP/MICROTUBULE AFFINITY-REGULATING KINASE"/>
    <property type="match status" value="1"/>
</dbReference>
<dbReference type="GO" id="GO:0005829">
    <property type="term" value="C:cytosol"/>
    <property type="evidence" value="ECO:0007669"/>
    <property type="project" value="TreeGrafter"/>
</dbReference>
<dbReference type="PROSITE" id="PS00107">
    <property type="entry name" value="PROTEIN_KINASE_ATP"/>
    <property type="match status" value="1"/>
</dbReference>
<feature type="domain" description="Protein kinase" evidence="13">
    <location>
        <begin position="877"/>
        <end position="1129"/>
    </location>
</feature>
<dbReference type="InterPro" id="IPR008271">
    <property type="entry name" value="Ser/Thr_kinase_AS"/>
</dbReference>
<comment type="caution">
    <text evidence="14">The sequence shown here is derived from an EMBL/GenBank/DDBJ whole genome shotgun (WGS) entry which is preliminary data.</text>
</comment>
<evidence type="ECO:0000256" key="8">
    <source>
        <dbReference type="ARBA" id="ARBA00022946"/>
    </source>
</evidence>
<dbReference type="SMART" id="SM00220">
    <property type="entry name" value="S_TKc"/>
    <property type="match status" value="1"/>
</dbReference>
<evidence type="ECO:0000256" key="4">
    <source>
        <dbReference type="ARBA" id="ARBA00022679"/>
    </source>
</evidence>
<dbReference type="GO" id="GO:0005634">
    <property type="term" value="C:nucleus"/>
    <property type="evidence" value="ECO:0007669"/>
    <property type="project" value="TreeGrafter"/>
</dbReference>
<feature type="region of interest" description="Disordered" evidence="12">
    <location>
        <begin position="565"/>
        <end position="587"/>
    </location>
</feature>
<comment type="catalytic activity">
    <reaction evidence="9">
        <text>L-threonyl-[protein] + ATP = O-phospho-L-threonyl-[protein] + ADP + H(+)</text>
        <dbReference type="Rhea" id="RHEA:46608"/>
        <dbReference type="Rhea" id="RHEA-COMP:11060"/>
        <dbReference type="Rhea" id="RHEA-COMP:11605"/>
        <dbReference type="ChEBI" id="CHEBI:15378"/>
        <dbReference type="ChEBI" id="CHEBI:30013"/>
        <dbReference type="ChEBI" id="CHEBI:30616"/>
        <dbReference type="ChEBI" id="CHEBI:61977"/>
        <dbReference type="ChEBI" id="CHEBI:456216"/>
        <dbReference type="EC" id="2.7.11.1"/>
    </reaction>
</comment>
<dbReference type="InterPro" id="IPR038538">
    <property type="entry name" value="MTERF_sf"/>
</dbReference>
<dbReference type="Gene3D" id="3.30.450.20">
    <property type="entry name" value="PAS domain"/>
    <property type="match status" value="1"/>
</dbReference>
<dbReference type="Pfam" id="PF13426">
    <property type="entry name" value="PAS_9"/>
    <property type="match status" value="1"/>
</dbReference>
<dbReference type="FunFam" id="3.30.200.20:FF:000346">
    <property type="entry name" value="PAS domain-containing serine/threonine-protein kinase"/>
    <property type="match status" value="1"/>
</dbReference>
<feature type="compositionally biased region" description="Acidic residues" evidence="12">
    <location>
        <begin position="1170"/>
        <end position="1181"/>
    </location>
</feature>
<dbReference type="InterPro" id="IPR011009">
    <property type="entry name" value="Kinase-like_dom_sf"/>
</dbReference>
<feature type="binding site" evidence="11">
    <location>
        <position position="915"/>
    </location>
    <ligand>
        <name>ATP</name>
        <dbReference type="ChEBI" id="CHEBI:30616"/>
    </ligand>
</feature>
<feature type="compositionally biased region" description="Polar residues" evidence="12">
    <location>
        <begin position="702"/>
        <end position="720"/>
    </location>
</feature>
<dbReference type="InterPro" id="IPR000719">
    <property type="entry name" value="Prot_kinase_dom"/>
</dbReference>
<feature type="compositionally biased region" description="Polar residues" evidence="12">
    <location>
        <begin position="61"/>
        <end position="70"/>
    </location>
</feature>
<evidence type="ECO:0000256" key="9">
    <source>
        <dbReference type="ARBA" id="ARBA00047899"/>
    </source>
</evidence>
<evidence type="ECO:0000256" key="7">
    <source>
        <dbReference type="ARBA" id="ARBA00022840"/>
    </source>
</evidence>
<evidence type="ECO:0000256" key="1">
    <source>
        <dbReference type="ARBA" id="ARBA00007692"/>
    </source>
</evidence>
<evidence type="ECO:0000256" key="12">
    <source>
        <dbReference type="SAM" id="MobiDB-lite"/>
    </source>
</evidence>
<keyword evidence="15" id="KW-1185">Reference proteome</keyword>
<keyword evidence="6" id="KW-0418">Kinase</keyword>
<evidence type="ECO:0000313" key="15">
    <source>
        <dbReference type="Proteomes" id="UP001239994"/>
    </source>
</evidence>
<evidence type="ECO:0000256" key="6">
    <source>
        <dbReference type="ARBA" id="ARBA00022777"/>
    </source>
</evidence>
<comment type="similarity">
    <text evidence="1">Belongs to the mTERF family.</text>
</comment>
<feature type="region of interest" description="Disordered" evidence="12">
    <location>
        <begin position="617"/>
        <end position="636"/>
    </location>
</feature>
<dbReference type="GO" id="GO:0005524">
    <property type="term" value="F:ATP binding"/>
    <property type="evidence" value="ECO:0007669"/>
    <property type="project" value="UniProtKB-UniRule"/>
</dbReference>
<evidence type="ECO:0000259" key="13">
    <source>
        <dbReference type="PROSITE" id="PS50011"/>
    </source>
</evidence>
<feature type="compositionally biased region" description="Acidic residues" evidence="12">
    <location>
        <begin position="1521"/>
        <end position="1555"/>
    </location>
</feature>
<keyword evidence="5 11" id="KW-0547">Nucleotide-binding</keyword>
<feature type="region of interest" description="Disordered" evidence="12">
    <location>
        <begin position="48"/>
        <end position="78"/>
    </location>
</feature>
<proteinExistence type="inferred from homology"/>
<evidence type="ECO:0000256" key="11">
    <source>
        <dbReference type="PROSITE-ProRule" id="PRU10141"/>
    </source>
</evidence>
<feature type="region of interest" description="Disordered" evidence="12">
    <location>
        <begin position="1149"/>
        <end position="1184"/>
    </location>
</feature>
<keyword evidence="3" id="KW-0723">Serine/threonine-protein kinase</keyword>